<dbReference type="Proteomes" id="UP000293638">
    <property type="component" value="Unassembled WGS sequence"/>
</dbReference>
<keyword evidence="4 7" id="KW-0812">Transmembrane</keyword>
<protein>
    <submittedName>
        <fullName evidence="9">Membrane-associated protein</fullName>
    </submittedName>
</protein>
<dbReference type="AlphaFoldDB" id="A0A4Q7NUQ9"/>
<gene>
    <name evidence="9" type="ORF">EV189_0173</name>
</gene>
<keyword evidence="5 7" id="KW-1133">Transmembrane helix</keyword>
<evidence type="ECO:0000313" key="9">
    <source>
        <dbReference type="EMBL" id="RZS90943.1"/>
    </source>
</evidence>
<evidence type="ECO:0000256" key="5">
    <source>
        <dbReference type="ARBA" id="ARBA00022989"/>
    </source>
</evidence>
<sequence length="198" mass="20568">MDLLPDLGSVGTLGAYALVGALVFVESGLLLGFLLPGDTVLFGAGLLAGDPGSGVELGVLLPLVLVTAVAGEALGYAIGRRLGRPWLERRMQSGRLDPRHLARAEAFTQRFGWWAVVAARWVPWMRTFVPLLAGVSGMGQRSFTTANVVGAASWGGVLVLAGYAAAGDPRLRTAALVVGAVAVVGSLCAGAVLHRRRR</sequence>
<dbReference type="OrthoDB" id="9813426at2"/>
<evidence type="ECO:0000256" key="1">
    <source>
        <dbReference type="ARBA" id="ARBA00004651"/>
    </source>
</evidence>
<evidence type="ECO:0000259" key="8">
    <source>
        <dbReference type="Pfam" id="PF09335"/>
    </source>
</evidence>
<dbReference type="InterPro" id="IPR032816">
    <property type="entry name" value="VTT_dom"/>
</dbReference>
<dbReference type="EMBL" id="SGXD01000001">
    <property type="protein sequence ID" value="RZS90943.1"/>
    <property type="molecule type" value="Genomic_DNA"/>
</dbReference>
<organism evidence="9 10">
    <name type="scientific">Motilibacter rhizosphaerae</name>
    <dbReference type="NCBI Taxonomy" id="598652"/>
    <lineage>
        <taxon>Bacteria</taxon>
        <taxon>Bacillati</taxon>
        <taxon>Actinomycetota</taxon>
        <taxon>Actinomycetes</taxon>
        <taxon>Motilibacterales</taxon>
        <taxon>Motilibacteraceae</taxon>
        <taxon>Motilibacter</taxon>
    </lineage>
</organism>
<evidence type="ECO:0000313" key="10">
    <source>
        <dbReference type="Proteomes" id="UP000293638"/>
    </source>
</evidence>
<dbReference type="GO" id="GO:0005886">
    <property type="term" value="C:plasma membrane"/>
    <property type="evidence" value="ECO:0007669"/>
    <property type="project" value="UniProtKB-SubCell"/>
</dbReference>
<dbReference type="PANTHER" id="PTHR30353">
    <property type="entry name" value="INNER MEMBRANE PROTEIN DEDA-RELATED"/>
    <property type="match status" value="1"/>
</dbReference>
<reference evidence="9 10" key="1">
    <citation type="submission" date="2019-02" db="EMBL/GenBank/DDBJ databases">
        <title>Genomic Encyclopedia of Type Strains, Phase IV (KMG-IV): sequencing the most valuable type-strain genomes for metagenomic binning, comparative biology and taxonomic classification.</title>
        <authorList>
            <person name="Goeker M."/>
        </authorList>
    </citation>
    <scope>NUCLEOTIDE SEQUENCE [LARGE SCALE GENOMIC DNA]</scope>
    <source>
        <strain evidence="9 10">DSM 45622</strain>
    </source>
</reference>
<comment type="similarity">
    <text evidence="2 7">Belongs to the DedA family.</text>
</comment>
<keyword evidence="10" id="KW-1185">Reference proteome</keyword>
<proteinExistence type="inferred from homology"/>
<name>A0A4Q7NUQ9_9ACTN</name>
<comment type="caution">
    <text evidence="9">The sequence shown here is derived from an EMBL/GenBank/DDBJ whole genome shotgun (WGS) entry which is preliminary data.</text>
</comment>
<accession>A0A4Q7NUQ9</accession>
<keyword evidence="3 7" id="KW-1003">Cell membrane</keyword>
<keyword evidence="6 7" id="KW-0472">Membrane</keyword>
<evidence type="ECO:0000256" key="7">
    <source>
        <dbReference type="RuleBase" id="RU367016"/>
    </source>
</evidence>
<feature type="domain" description="VTT" evidence="8">
    <location>
        <begin position="35"/>
        <end position="163"/>
    </location>
</feature>
<feature type="transmembrane region" description="Helical" evidence="7">
    <location>
        <begin position="57"/>
        <end position="79"/>
    </location>
</feature>
<dbReference type="InterPro" id="IPR032818">
    <property type="entry name" value="DedA-like"/>
</dbReference>
<dbReference type="Pfam" id="PF09335">
    <property type="entry name" value="VTT_dom"/>
    <property type="match status" value="1"/>
</dbReference>
<dbReference type="RefSeq" id="WP_130491065.1">
    <property type="nucleotide sequence ID" value="NZ_SGXD01000001.1"/>
</dbReference>
<feature type="transmembrane region" description="Helical" evidence="7">
    <location>
        <begin position="171"/>
        <end position="193"/>
    </location>
</feature>
<evidence type="ECO:0000256" key="2">
    <source>
        <dbReference type="ARBA" id="ARBA00010792"/>
    </source>
</evidence>
<evidence type="ECO:0000256" key="6">
    <source>
        <dbReference type="ARBA" id="ARBA00023136"/>
    </source>
</evidence>
<comment type="subcellular location">
    <subcellularLocation>
        <location evidence="1 7">Cell membrane</location>
        <topology evidence="1 7">Multi-pass membrane protein</topology>
    </subcellularLocation>
</comment>
<feature type="transmembrane region" description="Helical" evidence="7">
    <location>
        <begin position="12"/>
        <end position="37"/>
    </location>
</feature>
<dbReference type="PANTHER" id="PTHR30353:SF0">
    <property type="entry name" value="TRANSMEMBRANE PROTEIN"/>
    <property type="match status" value="1"/>
</dbReference>
<feature type="transmembrane region" description="Helical" evidence="7">
    <location>
        <begin position="146"/>
        <end position="165"/>
    </location>
</feature>
<evidence type="ECO:0000256" key="3">
    <source>
        <dbReference type="ARBA" id="ARBA00022475"/>
    </source>
</evidence>
<evidence type="ECO:0000256" key="4">
    <source>
        <dbReference type="ARBA" id="ARBA00022692"/>
    </source>
</evidence>